<evidence type="ECO:0000313" key="3">
    <source>
        <dbReference type="Proteomes" id="UP000654471"/>
    </source>
</evidence>
<name>A0ABQ2VEN0_9ACTN</name>
<sequence length="69" mass="7837">MASKAPKAVLQGGPEGIPERIVEVDPDGGDLKVPYRGGYEHFRITKREWDTAQGRLPVYEWWERTELPG</sequence>
<evidence type="ECO:0000256" key="1">
    <source>
        <dbReference type="SAM" id="MobiDB-lite"/>
    </source>
</evidence>
<evidence type="ECO:0000313" key="2">
    <source>
        <dbReference type="EMBL" id="GGU83118.1"/>
    </source>
</evidence>
<accession>A0ABQ2VEN0</accession>
<gene>
    <name evidence="2" type="ORF">GCM10010211_56360</name>
</gene>
<proteinExistence type="predicted"/>
<keyword evidence="3" id="KW-1185">Reference proteome</keyword>
<dbReference type="RefSeq" id="WP_189304572.1">
    <property type="nucleotide sequence ID" value="NZ_BMRP01000023.1"/>
</dbReference>
<dbReference type="Pfam" id="PF19450">
    <property type="entry name" value="DUF5988"/>
    <property type="match status" value="1"/>
</dbReference>
<protein>
    <submittedName>
        <fullName evidence="2">Uncharacterized protein</fullName>
    </submittedName>
</protein>
<dbReference type="InterPro" id="IPR046030">
    <property type="entry name" value="DUF5988"/>
</dbReference>
<dbReference type="EMBL" id="BMRP01000023">
    <property type="protein sequence ID" value="GGU83118.1"/>
    <property type="molecule type" value="Genomic_DNA"/>
</dbReference>
<feature type="region of interest" description="Disordered" evidence="1">
    <location>
        <begin position="1"/>
        <end position="25"/>
    </location>
</feature>
<organism evidence="2 3">
    <name type="scientific">Streptomyces albospinus</name>
    <dbReference type="NCBI Taxonomy" id="285515"/>
    <lineage>
        <taxon>Bacteria</taxon>
        <taxon>Bacillati</taxon>
        <taxon>Actinomycetota</taxon>
        <taxon>Actinomycetes</taxon>
        <taxon>Kitasatosporales</taxon>
        <taxon>Streptomycetaceae</taxon>
        <taxon>Streptomyces</taxon>
    </lineage>
</organism>
<comment type="caution">
    <text evidence="2">The sequence shown here is derived from an EMBL/GenBank/DDBJ whole genome shotgun (WGS) entry which is preliminary data.</text>
</comment>
<dbReference type="Proteomes" id="UP000654471">
    <property type="component" value="Unassembled WGS sequence"/>
</dbReference>
<reference evidence="3" key="1">
    <citation type="journal article" date="2019" name="Int. J. Syst. Evol. Microbiol.">
        <title>The Global Catalogue of Microorganisms (GCM) 10K type strain sequencing project: providing services to taxonomists for standard genome sequencing and annotation.</title>
        <authorList>
            <consortium name="The Broad Institute Genomics Platform"/>
            <consortium name="The Broad Institute Genome Sequencing Center for Infectious Disease"/>
            <person name="Wu L."/>
            <person name="Ma J."/>
        </authorList>
    </citation>
    <scope>NUCLEOTIDE SEQUENCE [LARGE SCALE GENOMIC DNA]</scope>
    <source>
        <strain evidence="3">JCM 3399</strain>
    </source>
</reference>